<reference evidence="9" key="1">
    <citation type="journal article" date="2021" name="Genome Biol. Evol.">
        <title>A High-Quality Reference Genome for a Parasitic Bivalve with Doubly Uniparental Inheritance (Bivalvia: Unionida).</title>
        <authorList>
            <person name="Smith C.H."/>
        </authorList>
    </citation>
    <scope>NUCLEOTIDE SEQUENCE</scope>
    <source>
        <strain evidence="9">CHS0354</strain>
    </source>
</reference>
<comment type="similarity">
    <text evidence="2">Belongs to the mitochondrion-specific ribosomal protein mS26 family.</text>
</comment>
<dbReference type="PANTHER" id="PTHR21035:SF2">
    <property type="entry name" value="SMALL RIBOSOMAL SUBUNIT PROTEIN MS26"/>
    <property type="match status" value="1"/>
</dbReference>
<evidence type="ECO:0000256" key="6">
    <source>
        <dbReference type="ARBA" id="ARBA00023274"/>
    </source>
</evidence>
<keyword evidence="4" id="KW-0689">Ribosomal protein</keyword>
<reference evidence="9" key="2">
    <citation type="journal article" date="2021" name="Genome Biol. Evol.">
        <title>Developing a high-quality reference genome for a parasitic bivalve with doubly uniparental inheritance (Bivalvia: Unionida).</title>
        <authorList>
            <person name="Smith C.H."/>
        </authorList>
    </citation>
    <scope>NUCLEOTIDE SEQUENCE</scope>
    <source>
        <strain evidence="9">CHS0354</strain>
        <tissue evidence="9">Mantle</tissue>
    </source>
</reference>
<dbReference type="EMBL" id="JAEAOA010002345">
    <property type="protein sequence ID" value="KAK3590100.1"/>
    <property type="molecule type" value="Genomic_DNA"/>
</dbReference>
<evidence type="ECO:0000256" key="8">
    <source>
        <dbReference type="ARBA" id="ARBA00035344"/>
    </source>
</evidence>
<keyword evidence="5" id="KW-0496">Mitochondrion</keyword>
<gene>
    <name evidence="9" type="ORF">CHS0354_041146</name>
</gene>
<proteinExistence type="inferred from homology"/>
<dbReference type="Proteomes" id="UP001195483">
    <property type="component" value="Unassembled WGS sequence"/>
</dbReference>
<keyword evidence="3" id="KW-0809">Transit peptide</keyword>
<organism evidence="9 10">
    <name type="scientific">Potamilus streckersoni</name>
    <dbReference type="NCBI Taxonomy" id="2493646"/>
    <lineage>
        <taxon>Eukaryota</taxon>
        <taxon>Metazoa</taxon>
        <taxon>Spiralia</taxon>
        <taxon>Lophotrochozoa</taxon>
        <taxon>Mollusca</taxon>
        <taxon>Bivalvia</taxon>
        <taxon>Autobranchia</taxon>
        <taxon>Heteroconchia</taxon>
        <taxon>Palaeoheterodonta</taxon>
        <taxon>Unionida</taxon>
        <taxon>Unionoidea</taxon>
        <taxon>Unionidae</taxon>
        <taxon>Ambleminae</taxon>
        <taxon>Lampsilini</taxon>
        <taxon>Potamilus</taxon>
    </lineage>
</organism>
<evidence type="ECO:0000256" key="7">
    <source>
        <dbReference type="ARBA" id="ARBA00035138"/>
    </source>
</evidence>
<evidence type="ECO:0000256" key="2">
    <source>
        <dbReference type="ARBA" id="ARBA00009672"/>
    </source>
</evidence>
<protein>
    <recommendedName>
        <fullName evidence="7">Small ribosomal subunit protein mS26</fullName>
    </recommendedName>
    <alternativeName>
        <fullName evidence="8">28S ribosomal protein S26, mitochondrial</fullName>
    </alternativeName>
</protein>
<comment type="caution">
    <text evidence="9">The sequence shown here is derived from an EMBL/GenBank/DDBJ whole genome shotgun (WGS) entry which is preliminary data.</text>
</comment>
<dbReference type="InterPro" id="IPR026140">
    <property type="entry name" value="Ribosomal_mS26"/>
</dbReference>
<reference evidence="9" key="3">
    <citation type="submission" date="2023-05" db="EMBL/GenBank/DDBJ databases">
        <authorList>
            <person name="Smith C.H."/>
        </authorList>
    </citation>
    <scope>NUCLEOTIDE SEQUENCE</scope>
    <source>
        <strain evidence="9">CHS0354</strain>
        <tissue evidence="9">Mantle</tissue>
    </source>
</reference>
<name>A0AAE0VV30_9BIVA</name>
<sequence>MSFLSGLTSKAPKAFTGLGVGKTGLIQCVRWRKPRWLPKAPSKIFKVRKPTPIDPEEDAMLKKHFHHYRTVVRAIRSFLLKEDIAKMSKEAITVEEKQQLAQQEWEWVIAENYKWNKTIAVVREARQRIEEAQRKDLQERIVKRDEEERLKVLIEAEQEVLREKEAAATFITPENLDIEIEKVLNTRTDYEFAITENGFRVETETELEKVSQNSKN</sequence>
<keyword evidence="6" id="KW-0687">Ribonucleoprotein</keyword>
<evidence type="ECO:0000256" key="5">
    <source>
        <dbReference type="ARBA" id="ARBA00023128"/>
    </source>
</evidence>
<evidence type="ECO:0000313" key="9">
    <source>
        <dbReference type="EMBL" id="KAK3590100.1"/>
    </source>
</evidence>
<keyword evidence="10" id="KW-1185">Reference proteome</keyword>
<evidence type="ECO:0000256" key="1">
    <source>
        <dbReference type="ARBA" id="ARBA00004173"/>
    </source>
</evidence>
<evidence type="ECO:0000256" key="3">
    <source>
        <dbReference type="ARBA" id="ARBA00022946"/>
    </source>
</evidence>
<dbReference type="Pfam" id="PF14943">
    <property type="entry name" value="MRP-S26"/>
    <property type="match status" value="1"/>
</dbReference>
<dbReference type="AlphaFoldDB" id="A0AAE0VV30"/>
<comment type="subcellular location">
    <subcellularLocation>
        <location evidence="1">Mitochondrion</location>
    </subcellularLocation>
</comment>
<accession>A0AAE0VV30</accession>
<evidence type="ECO:0000256" key="4">
    <source>
        <dbReference type="ARBA" id="ARBA00022980"/>
    </source>
</evidence>
<dbReference type="GO" id="GO:0005763">
    <property type="term" value="C:mitochondrial small ribosomal subunit"/>
    <property type="evidence" value="ECO:0007669"/>
    <property type="project" value="InterPro"/>
</dbReference>
<dbReference type="PANTHER" id="PTHR21035">
    <property type="entry name" value="28S RIBOSOMAL PROTEIN S26, MITOCHONDRIAL"/>
    <property type="match status" value="1"/>
</dbReference>
<evidence type="ECO:0000313" key="10">
    <source>
        <dbReference type="Proteomes" id="UP001195483"/>
    </source>
</evidence>